<proteinExistence type="predicted"/>
<gene>
    <name evidence="2" type="ORF">CINCED_3A001113</name>
</gene>
<dbReference type="EMBL" id="CABPRJ010002368">
    <property type="protein sequence ID" value="VVC43269.1"/>
    <property type="molecule type" value="Genomic_DNA"/>
</dbReference>
<feature type="transmembrane region" description="Helical" evidence="1">
    <location>
        <begin position="7"/>
        <end position="30"/>
    </location>
</feature>
<keyword evidence="3" id="KW-1185">Reference proteome</keyword>
<dbReference type="AlphaFoldDB" id="A0A5E4NHX7"/>
<evidence type="ECO:0000256" key="1">
    <source>
        <dbReference type="SAM" id="Phobius"/>
    </source>
</evidence>
<evidence type="ECO:0000313" key="2">
    <source>
        <dbReference type="EMBL" id="VVC43269.1"/>
    </source>
</evidence>
<sequence length="125" mass="14556">METYDKLVKVFGEMIVWFSVIFVATVGWLVDGYIEDLCPNCNLYQDSAEEPESDPKSKVTTRSCVLGLLGKNSFYDTIYIRNAYRTMNTLRNENRTDRDNDDVFKVSDLWSEEKAGGYPFSEHRW</sequence>
<keyword evidence="1" id="KW-0472">Membrane</keyword>
<keyword evidence="1" id="KW-0812">Transmembrane</keyword>
<keyword evidence="1" id="KW-1133">Transmembrane helix</keyword>
<reference evidence="2 3" key="1">
    <citation type="submission" date="2019-08" db="EMBL/GenBank/DDBJ databases">
        <authorList>
            <person name="Alioto T."/>
            <person name="Alioto T."/>
            <person name="Gomez Garrido J."/>
        </authorList>
    </citation>
    <scope>NUCLEOTIDE SEQUENCE [LARGE SCALE GENOMIC DNA]</scope>
</reference>
<name>A0A5E4NHX7_9HEMI</name>
<evidence type="ECO:0000313" key="3">
    <source>
        <dbReference type="Proteomes" id="UP000325440"/>
    </source>
</evidence>
<accession>A0A5E4NHX7</accession>
<organism evidence="2 3">
    <name type="scientific">Cinara cedri</name>
    <dbReference type="NCBI Taxonomy" id="506608"/>
    <lineage>
        <taxon>Eukaryota</taxon>
        <taxon>Metazoa</taxon>
        <taxon>Ecdysozoa</taxon>
        <taxon>Arthropoda</taxon>
        <taxon>Hexapoda</taxon>
        <taxon>Insecta</taxon>
        <taxon>Pterygota</taxon>
        <taxon>Neoptera</taxon>
        <taxon>Paraneoptera</taxon>
        <taxon>Hemiptera</taxon>
        <taxon>Sternorrhyncha</taxon>
        <taxon>Aphidomorpha</taxon>
        <taxon>Aphidoidea</taxon>
        <taxon>Aphididae</taxon>
        <taxon>Lachninae</taxon>
        <taxon>Cinara</taxon>
    </lineage>
</organism>
<protein>
    <submittedName>
        <fullName evidence="2">Uncharacterized protein</fullName>
    </submittedName>
</protein>
<dbReference type="Proteomes" id="UP000325440">
    <property type="component" value="Unassembled WGS sequence"/>
</dbReference>
<dbReference type="OrthoDB" id="10509885at2759"/>